<gene>
    <name evidence="1" type="ORF">CSKR_110587</name>
</gene>
<dbReference type="EMBL" id="NIRI02000042">
    <property type="protein sequence ID" value="KAG5452486.1"/>
    <property type="molecule type" value="Genomic_DNA"/>
</dbReference>
<sequence length="122" mass="13675">MSVSRLPSPSHASTSSGLSTQELMKELELTRIKIKRLELEADAAKRIKEYQDSVQQEMEKLDELARSMNSGVLEAYPCAASNEQCDAVKRYVNSIPDPKELPIPVEQDTIINPPNIQCVMRT</sequence>
<dbReference type="InParanoid" id="A0A3R7DLP1"/>
<reference evidence="1 2" key="1">
    <citation type="journal article" date="2018" name="Biotechnol. Adv.">
        <title>Improved genomic resources and new bioinformatic workflow for the carcinogenic parasite Clonorchis sinensis: Biotechnological implications.</title>
        <authorList>
            <person name="Wang D."/>
            <person name="Korhonen P.K."/>
            <person name="Gasser R.B."/>
            <person name="Young N.D."/>
        </authorList>
    </citation>
    <scope>NUCLEOTIDE SEQUENCE [LARGE SCALE GENOMIC DNA]</scope>
    <source>
        <strain evidence="1">Cs-k2</strain>
    </source>
</reference>
<keyword evidence="2" id="KW-1185">Reference proteome</keyword>
<dbReference type="Proteomes" id="UP000286415">
    <property type="component" value="Unassembled WGS sequence"/>
</dbReference>
<evidence type="ECO:0000313" key="1">
    <source>
        <dbReference type="EMBL" id="KAG5452486.1"/>
    </source>
</evidence>
<dbReference type="OrthoDB" id="10377162at2759"/>
<organism evidence="1 2">
    <name type="scientific">Clonorchis sinensis</name>
    <name type="common">Chinese liver fluke</name>
    <dbReference type="NCBI Taxonomy" id="79923"/>
    <lineage>
        <taxon>Eukaryota</taxon>
        <taxon>Metazoa</taxon>
        <taxon>Spiralia</taxon>
        <taxon>Lophotrochozoa</taxon>
        <taxon>Platyhelminthes</taxon>
        <taxon>Trematoda</taxon>
        <taxon>Digenea</taxon>
        <taxon>Opisthorchiida</taxon>
        <taxon>Opisthorchiata</taxon>
        <taxon>Opisthorchiidae</taxon>
        <taxon>Clonorchis</taxon>
    </lineage>
</organism>
<protein>
    <submittedName>
        <fullName evidence="1">Uncharacterized protein</fullName>
    </submittedName>
</protein>
<accession>A0A3R7DLP1</accession>
<dbReference type="AlphaFoldDB" id="A0A3R7DLP1"/>
<comment type="caution">
    <text evidence="1">The sequence shown here is derived from an EMBL/GenBank/DDBJ whole genome shotgun (WGS) entry which is preliminary data.</text>
</comment>
<proteinExistence type="predicted"/>
<name>A0A3R7DLP1_CLOSI</name>
<evidence type="ECO:0000313" key="2">
    <source>
        <dbReference type="Proteomes" id="UP000286415"/>
    </source>
</evidence>
<reference evidence="1 2" key="2">
    <citation type="journal article" date="2021" name="Genomics">
        <title>High-quality reference genome for Clonorchis sinensis.</title>
        <authorList>
            <person name="Young N.D."/>
            <person name="Stroehlein A.J."/>
            <person name="Kinkar L."/>
            <person name="Wang T."/>
            <person name="Sohn W.M."/>
            <person name="Chang B.C.H."/>
            <person name="Kaur P."/>
            <person name="Weisz D."/>
            <person name="Dudchenko O."/>
            <person name="Aiden E.L."/>
            <person name="Korhonen P.K."/>
            <person name="Gasser R.B."/>
        </authorList>
    </citation>
    <scope>NUCLEOTIDE SEQUENCE [LARGE SCALE GENOMIC DNA]</scope>
    <source>
        <strain evidence="1">Cs-k2</strain>
    </source>
</reference>